<dbReference type="InterPro" id="IPR011761">
    <property type="entry name" value="ATP-grasp"/>
</dbReference>
<keyword evidence="1" id="KW-0547">Nucleotide-binding</keyword>
<keyword evidence="4" id="KW-1185">Reference proteome</keyword>
<protein>
    <recommendedName>
        <fullName evidence="2">ATP-grasp domain-containing protein</fullName>
    </recommendedName>
</protein>
<evidence type="ECO:0000313" key="3">
    <source>
        <dbReference type="EMBL" id="TCT09363.1"/>
    </source>
</evidence>
<reference evidence="3 4" key="1">
    <citation type="submission" date="2019-03" db="EMBL/GenBank/DDBJ databases">
        <title>Genomic Encyclopedia of Type Strains, Phase IV (KMG-IV): sequencing the most valuable type-strain genomes for metagenomic binning, comparative biology and taxonomic classification.</title>
        <authorList>
            <person name="Goeker M."/>
        </authorList>
    </citation>
    <scope>NUCLEOTIDE SEQUENCE [LARGE SCALE GENOMIC DNA]</scope>
    <source>
        <strain evidence="3 4">DSM 19345</strain>
    </source>
</reference>
<evidence type="ECO:0000313" key="4">
    <source>
        <dbReference type="Proteomes" id="UP000295678"/>
    </source>
</evidence>
<keyword evidence="1" id="KW-0067">ATP-binding</keyword>
<gene>
    <name evidence="3" type="ORF">EDC22_107211</name>
</gene>
<dbReference type="GO" id="GO:0005524">
    <property type="term" value="F:ATP binding"/>
    <property type="evidence" value="ECO:0007669"/>
    <property type="project" value="UniProtKB-UniRule"/>
</dbReference>
<dbReference type="SUPFAM" id="SSF56059">
    <property type="entry name" value="Glutathione synthetase ATP-binding domain-like"/>
    <property type="match status" value="1"/>
</dbReference>
<evidence type="ECO:0000256" key="1">
    <source>
        <dbReference type="PROSITE-ProRule" id="PRU00409"/>
    </source>
</evidence>
<proteinExistence type="predicted"/>
<accession>A0A4R3M9Q9</accession>
<sequence length="315" mass="35372">MPNLILVHWPERQSLDDFREIARLIRARAPEIGVMIAKGKERELGIVLRAALRPTMVVSMMPRKRFRVLHGRVYEGHDLPKSEQYRRYRAAGIPVPDWEVIVPDTSLDPSHWGDYVIVKPDLARKAAGIVIKRTRRVRYQPPESFEADHPGRHSPMLAQKFVYTGRWANHFRVTTLFGRTLFAVHCEADRSFRPLESRDAFKGANGVGGAPVVSNKKSSRYTLADDPEVIALGERAHAAFPEIPLLGHDIVRDADTGELFVLESNTRGDVWLLSSGTGRSLQRTNGFDLYAQFGALEIAAEALIDKVRAEFGTSA</sequence>
<dbReference type="RefSeq" id="WP_132807067.1">
    <property type="nucleotide sequence ID" value="NZ_SMAK01000007.1"/>
</dbReference>
<dbReference type="Proteomes" id="UP000295678">
    <property type="component" value="Unassembled WGS sequence"/>
</dbReference>
<name>A0A4R3M9Q9_9HYPH</name>
<dbReference type="AlphaFoldDB" id="A0A4R3M9Q9"/>
<dbReference type="GO" id="GO:0046872">
    <property type="term" value="F:metal ion binding"/>
    <property type="evidence" value="ECO:0007669"/>
    <property type="project" value="InterPro"/>
</dbReference>
<organism evidence="3 4">
    <name type="scientific">Tepidamorphus gemmatus</name>
    <dbReference type="NCBI Taxonomy" id="747076"/>
    <lineage>
        <taxon>Bacteria</taxon>
        <taxon>Pseudomonadati</taxon>
        <taxon>Pseudomonadota</taxon>
        <taxon>Alphaproteobacteria</taxon>
        <taxon>Hyphomicrobiales</taxon>
        <taxon>Tepidamorphaceae</taxon>
        <taxon>Tepidamorphus</taxon>
    </lineage>
</organism>
<feature type="domain" description="ATP-grasp" evidence="2">
    <location>
        <begin position="85"/>
        <end position="298"/>
    </location>
</feature>
<evidence type="ECO:0000259" key="2">
    <source>
        <dbReference type="PROSITE" id="PS50975"/>
    </source>
</evidence>
<dbReference type="EMBL" id="SMAK01000007">
    <property type="protein sequence ID" value="TCT09363.1"/>
    <property type="molecule type" value="Genomic_DNA"/>
</dbReference>
<comment type="caution">
    <text evidence="3">The sequence shown here is derived from an EMBL/GenBank/DDBJ whole genome shotgun (WGS) entry which is preliminary data.</text>
</comment>
<dbReference type="PROSITE" id="PS50975">
    <property type="entry name" value="ATP_GRASP"/>
    <property type="match status" value="1"/>
</dbReference>
<dbReference type="OrthoDB" id="8060578at2"/>